<evidence type="ECO:0000313" key="2">
    <source>
        <dbReference type="Proteomes" id="UP000279833"/>
    </source>
</evidence>
<gene>
    <name evidence="1" type="ORF">SCUD_LOCUS15447</name>
</gene>
<dbReference type="WBParaSite" id="SCUD_0001545001-mRNA-1">
    <property type="protein sequence ID" value="SCUD_0001545001-mRNA-1"/>
    <property type="gene ID" value="SCUD_0001545001"/>
</dbReference>
<evidence type="ECO:0000313" key="3">
    <source>
        <dbReference type="WBParaSite" id="SCUD_0001545001-mRNA-1"/>
    </source>
</evidence>
<dbReference type="Proteomes" id="UP000279833">
    <property type="component" value="Unassembled WGS sequence"/>
</dbReference>
<name>A0A183KK86_9TREM</name>
<reference evidence="1 2" key="2">
    <citation type="submission" date="2018-11" db="EMBL/GenBank/DDBJ databases">
        <authorList>
            <consortium name="Pathogen Informatics"/>
        </authorList>
    </citation>
    <scope>NUCLEOTIDE SEQUENCE [LARGE SCALE GENOMIC DNA]</scope>
    <source>
        <strain evidence="1">Dakar</strain>
        <strain evidence="2">Dakar, Senegal</strain>
    </source>
</reference>
<sequence length="80" mass="9489">MHWPCSGSPECKGYFIYPQGRNAHQLGCNYALKHRIRRWTVGLKKKCGFIRERNYFTNDDEIGCIKLSRMNVMTYSRKLD</sequence>
<dbReference type="AlphaFoldDB" id="A0A183KK86"/>
<keyword evidence="2" id="KW-1185">Reference proteome</keyword>
<dbReference type="EMBL" id="UZAK01037630">
    <property type="protein sequence ID" value="VDP59262.1"/>
    <property type="molecule type" value="Genomic_DNA"/>
</dbReference>
<organism evidence="3">
    <name type="scientific">Schistosoma curassoni</name>
    <dbReference type="NCBI Taxonomy" id="6186"/>
    <lineage>
        <taxon>Eukaryota</taxon>
        <taxon>Metazoa</taxon>
        <taxon>Spiralia</taxon>
        <taxon>Lophotrochozoa</taxon>
        <taxon>Platyhelminthes</taxon>
        <taxon>Trematoda</taxon>
        <taxon>Digenea</taxon>
        <taxon>Strigeidida</taxon>
        <taxon>Schistosomatoidea</taxon>
        <taxon>Schistosomatidae</taxon>
        <taxon>Schistosoma</taxon>
    </lineage>
</organism>
<accession>A0A183KK86</accession>
<reference evidence="3" key="1">
    <citation type="submission" date="2016-06" db="UniProtKB">
        <authorList>
            <consortium name="WormBaseParasite"/>
        </authorList>
    </citation>
    <scope>IDENTIFICATION</scope>
</reference>
<protein>
    <submittedName>
        <fullName evidence="3">THAP-type domain-containing protein</fullName>
    </submittedName>
</protein>
<proteinExistence type="predicted"/>
<evidence type="ECO:0000313" key="1">
    <source>
        <dbReference type="EMBL" id="VDP59262.1"/>
    </source>
</evidence>